<sequence>PRKPWPPPQVHQVALSVDVSFDPTDGSVGSGMILRDMTGTVIFASYRKLFHLNEALEAELQAMMEGLKLAIEHS</sequence>
<dbReference type="Gene3D" id="3.30.420.10">
    <property type="entry name" value="Ribonuclease H-like superfamily/Ribonuclease H"/>
    <property type="match status" value="1"/>
</dbReference>
<dbReference type="Proteomes" id="UP000015106">
    <property type="component" value="Chromosome 7"/>
</dbReference>
<evidence type="ECO:0000313" key="3">
    <source>
        <dbReference type="Proteomes" id="UP000015106"/>
    </source>
</evidence>
<dbReference type="GO" id="GO:0003676">
    <property type="term" value="F:nucleic acid binding"/>
    <property type="evidence" value="ECO:0007669"/>
    <property type="project" value="InterPro"/>
</dbReference>
<dbReference type="PANTHER" id="PTHR47723:SF24">
    <property type="entry name" value="RNASE H TYPE-1 DOMAIN-CONTAINING PROTEIN"/>
    <property type="match status" value="1"/>
</dbReference>
<dbReference type="Gramene" id="TuG1812G0700001004.01.T01">
    <property type="protein sequence ID" value="TuG1812G0700001004.01.T01.cds391586"/>
    <property type="gene ID" value="TuG1812G0700001004.01"/>
</dbReference>
<reference evidence="2" key="2">
    <citation type="submission" date="2018-03" db="EMBL/GenBank/DDBJ databases">
        <title>The Triticum urartu genome reveals the dynamic nature of wheat genome evolution.</title>
        <authorList>
            <person name="Ling H."/>
            <person name="Ma B."/>
            <person name="Shi X."/>
            <person name="Liu H."/>
            <person name="Dong L."/>
            <person name="Sun H."/>
            <person name="Cao Y."/>
            <person name="Gao Q."/>
            <person name="Zheng S."/>
            <person name="Li Y."/>
            <person name="Yu Y."/>
            <person name="Du H."/>
            <person name="Qi M."/>
            <person name="Li Y."/>
            <person name="Yu H."/>
            <person name="Cui Y."/>
            <person name="Wang N."/>
            <person name="Chen C."/>
            <person name="Wu H."/>
            <person name="Zhao Y."/>
            <person name="Zhang J."/>
            <person name="Li Y."/>
            <person name="Zhou W."/>
            <person name="Zhang B."/>
            <person name="Hu W."/>
            <person name="Eijk M."/>
            <person name="Tang J."/>
            <person name="Witsenboer H."/>
            <person name="Zhao S."/>
            <person name="Li Z."/>
            <person name="Zhang A."/>
            <person name="Wang D."/>
            <person name="Liang C."/>
        </authorList>
    </citation>
    <scope>NUCLEOTIDE SEQUENCE [LARGE SCALE GENOMIC DNA]</scope>
    <source>
        <strain evidence="2">cv. G1812</strain>
    </source>
</reference>
<dbReference type="PANTHER" id="PTHR47723">
    <property type="entry name" value="OS05G0353850 PROTEIN"/>
    <property type="match status" value="1"/>
</dbReference>
<evidence type="ECO:0000259" key="1">
    <source>
        <dbReference type="Pfam" id="PF13456"/>
    </source>
</evidence>
<dbReference type="InterPro" id="IPR002156">
    <property type="entry name" value="RNaseH_domain"/>
</dbReference>
<dbReference type="InterPro" id="IPR012337">
    <property type="entry name" value="RNaseH-like_sf"/>
</dbReference>
<reference evidence="3" key="1">
    <citation type="journal article" date="2013" name="Nature">
        <title>Draft genome of the wheat A-genome progenitor Triticum urartu.</title>
        <authorList>
            <person name="Ling H.Q."/>
            <person name="Zhao S."/>
            <person name="Liu D."/>
            <person name="Wang J."/>
            <person name="Sun H."/>
            <person name="Zhang C."/>
            <person name="Fan H."/>
            <person name="Li D."/>
            <person name="Dong L."/>
            <person name="Tao Y."/>
            <person name="Gao C."/>
            <person name="Wu H."/>
            <person name="Li Y."/>
            <person name="Cui Y."/>
            <person name="Guo X."/>
            <person name="Zheng S."/>
            <person name="Wang B."/>
            <person name="Yu K."/>
            <person name="Liang Q."/>
            <person name="Yang W."/>
            <person name="Lou X."/>
            <person name="Chen J."/>
            <person name="Feng M."/>
            <person name="Jian J."/>
            <person name="Zhang X."/>
            <person name="Luo G."/>
            <person name="Jiang Y."/>
            <person name="Liu J."/>
            <person name="Wang Z."/>
            <person name="Sha Y."/>
            <person name="Zhang B."/>
            <person name="Wu H."/>
            <person name="Tang D."/>
            <person name="Shen Q."/>
            <person name="Xue P."/>
            <person name="Zou S."/>
            <person name="Wang X."/>
            <person name="Liu X."/>
            <person name="Wang F."/>
            <person name="Yang Y."/>
            <person name="An X."/>
            <person name="Dong Z."/>
            <person name="Zhang K."/>
            <person name="Zhang X."/>
            <person name="Luo M.C."/>
            <person name="Dvorak J."/>
            <person name="Tong Y."/>
            <person name="Wang J."/>
            <person name="Yang H."/>
            <person name="Li Z."/>
            <person name="Wang D."/>
            <person name="Zhang A."/>
            <person name="Wang J."/>
        </authorList>
    </citation>
    <scope>NUCLEOTIDE SEQUENCE</scope>
    <source>
        <strain evidence="3">cv. G1812</strain>
    </source>
</reference>
<organism evidence="2 3">
    <name type="scientific">Triticum urartu</name>
    <name type="common">Red wild einkorn</name>
    <name type="synonym">Crithodium urartu</name>
    <dbReference type="NCBI Taxonomy" id="4572"/>
    <lineage>
        <taxon>Eukaryota</taxon>
        <taxon>Viridiplantae</taxon>
        <taxon>Streptophyta</taxon>
        <taxon>Embryophyta</taxon>
        <taxon>Tracheophyta</taxon>
        <taxon>Spermatophyta</taxon>
        <taxon>Magnoliopsida</taxon>
        <taxon>Liliopsida</taxon>
        <taxon>Poales</taxon>
        <taxon>Poaceae</taxon>
        <taxon>BOP clade</taxon>
        <taxon>Pooideae</taxon>
        <taxon>Triticodae</taxon>
        <taxon>Triticeae</taxon>
        <taxon>Triticinae</taxon>
        <taxon>Triticum</taxon>
    </lineage>
</organism>
<dbReference type="AlphaFoldDB" id="A0A8R7QYE7"/>
<protein>
    <recommendedName>
        <fullName evidence="1">RNase H type-1 domain-containing protein</fullName>
    </recommendedName>
</protein>
<evidence type="ECO:0000313" key="2">
    <source>
        <dbReference type="EnsemblPlants" id="TuG1812G0700001004.01.T01.cds391586"/>
    </source>
</evidence>
<dbReference type="EnsemblPlants" id="TuG1812G0700001004.01.T01">
    <property type="protein sequence ID" value="TuG1812G0700001004.01.T01.cds391586"/>
    <property type="gene ID" value="TuG1812G0700001004.01"/>
</dbReference>
<dbReference type="GO" id="GO:0004523">
    <property type="term" value="F:RNA-DNA hybrid ribonuclease activity"/>
    <property type="evidence" value="ECO:0007669"/>
    <property type="project" value="InterPro"/>
</dbReference>
<dbReference type="InterPro" id="IPR053151">
    <property type="entry name" value="RNase_H-like"/>
</dbReference>
<keyword evidence="3" id="KW-1185">Reference proteome</keyword>
<accession>A0A8R7QYE7</accession>
<dbReference type="InterPro" id="IPR036397">
    <property type="entry name" value="RNaseH_sf"/>
</dbReference>
<feature type="domain" description="RNase H type-1" evidence="1">
    <location>
        <begin position="17"/>
        <end position="73"/>
    </location>
</feature>
<dbReference type="SUPFAM" id="SSF53098">
    <property type="entry name" value="Ribonuclease H-like"/>
    <property type="match status" value="1"/>
</dbReference>
<dbReference type="Pfam" id="PF13456">
    <property type="entry name" value="RVT_3"/>
    <property type="match status" value="1"/>
</dbReference>
<reference evidence="2" key="3">
    <citation type="submission" date="2022-06" db="UniProtKB">
        <authorList>
            <consortium name="EnsemblPlants"/>
        </authorList>
    </citation>
    <scope>IDENTIFICATION</scope>
</reference>
<proteinExistence type="predicted"/>
<name>A0A8R7QYE7_TRIUA</name>